<dbReference type="InterPro" id="IPR050350">
    <property type="entry name" value="Compl-Cell_Adhes-Reg"/>
</dbReference>
<feature type="domain" description="Sushi" evidence="7">
    <location>
        <begin position="478"/>
        <end position="535"/>
    </location>
</feature>
<feature type="domain" description="Sushi" evidence="7">
    <location>
        <begin position="362"/>
        <end position="419"/>
    </location>
</feature>
<feature type="domain" description="Sushi" evidence="7">
    <location>
        <begin position="246"/>
        <end position="303"/>
    </location>
</feature>
<feature type="domain" description="Sushi" evidence="7">
    <location>
        <begin position="851"/>
        <end position="909"/>
    </location>
</feature>
<gene>
    <name evidence="8" type="ORF">DPMN_051712</name>
</gene>
<feature type="domain" description="Sushi" evidence="7">
    <location>
        <begin position="188"/>
        <end position="245"/>
    </location>
</feature>
<dbReference type="GO" id="GO:0004930">
    <property type="term" value="F:G protein-coupled receptor activity"/>
    <property type="evidence" value="ECO:0007669"/>
    <property type="project" value="InterPro"/>
</dbReference>
<dbReference type="SUPFAM" id="SSF111418">
    <property type="entry name" value="Hormone receptor domain"/>
    <property type="match status" value="1"/>
</dbReference>
<dbReference type="Gene3D" id="4.10.1240.10">
    <property type="entry name" value="GPCR, family 2, extracellular hormone receptor domain"/>
    <property type="match status" value="1"/>
</dbReference>
<feature type="disulfide bond" evidence="5">
    <location>
        <begin position="880"/>
        <end position="907"/>
    </location>
</feature>
<comment type="caution">
    <text evidence="8">The sequence shown here is derived from an EMBL/GenBank/DDBJ whole genome shotgun (WGS) entry which is preliminary data.</text>
</comment>
<feature type="domain" description="Sushi" evidence="7">
    <location>
        <begin position="536"/>
        <end position="593"/>
    </location>
</feature>
<keyword evidence="3 5" id="KW-1015">Disulfide bond</keyword>
<dbReference type="InterPro" id="IPR032471">
    <property type="entry name" value="AGRL2-4_GAIN_subdom_A"/>
</dbReference>
<dbReference type="PANTHER" id="PTHR19325">
    <property type="entry name" value="COMPLEMENT COMPONENT-RELATED SUSHI DOMAIN-CONTAINING"/>
    <property type="match status" value="1"/>
</dbReference>
<dbReference type="Proteomes" id="UP000828390">
    <property type="component" value="Unassembled WGS sequence"/>
</dbReference>
<dbReference type="EMBL" id="JAIWYP010000012">
    <property type="protein sequence ID" value="KAH3725860.1"/>
    <property type="molecule type" value="Genomic_DNA"/>
</dbReference>
<feature type="domain" description="G-protein coupled receptors family 2 profile 1" evidence="6">
    <location>
        <begin position="893"/>
        <end position="959"/>
    </location>
</feature>
<dbReference type="Pfam" id="PF02793">
    <property type="entry name" value="HRM"/>
    <property type="match status" value="1"/>
</dbReference>
<dbReference type="InterPro" id="IPR001879">
    <property type="entry name" value="GPCR_2_extracellular_dom"/>
</dbReference>
<reference evidence="8" key="1">
    <citation type="journal article" date="2019" name="bioRxiv">
        <title>The Genome of the Zebra Mussel, Dreissena polymorpha: A Resource for Invasive Species Research.</title>
        <authorList>
            <person name="McCartney M.A."/>
            <person name="Auch B."/>
            <person name="Kono T."/>
            <person name="Mallez S."/>
            <person name="Zhang Y."/>
            <person name="Obille A."/>
            <person name="Becker A."/>
            <person name="Abrahante J.E."/>
            <person name="Garbe J."/>
            <person name="Badalamenti J.P."/>
            <person name="Herman A."/>
            <person name="Mangelson H."/>
            <person name="Liachko I."/>
            <person name="Sullivan S."/>
            <person name="Sone E.D."/>
            <person name="Koren S."/>
            <person name="Silverstein K.A.T."/>
            <person name="Beckman K.B."/>
            <person name="Gohl D.M."/>
        </authorList>
    </citation>
    <scope>NUCLEOTIDE SEQUENCE</scope>
    <source>
        <strain evidence="8">Duluth1</strain>
        <tissue evidence="8">Whole animal</tissue>
    </source>
</reference>
<dbReference type="Gene3D" id="1.25.40.610">
    <property type="match status" value="1"/>
</dbReference>
<evidence type="ECO:0000313" key="8">
    <source>
        <dbReference type="EMBL" id="KAH3725860.1"/>
    </source>
</evidence>
<evidence type="ECO:0000256" key="2">
    <source>
        <dbReference type="ARBA" id="ARBA00022737"/>
    </source>
</evidence>
<dbReference type="PANTHER" id="PTHR19325:SF575">
    <property type="entry name" value="LOCOMOTION-RELATED PROTEIN HIKARU GENKI"/>
    <property type="match status" value="1"/>
</dbReference>
<keyword evidence="2" id="KW-0677">Repeat</keyword>
<dbReference type="Gene3D" id="2.10.70.10">
    <property type="entry name" value="Complement Module, domain 1"/>
    <property type="match status" value="14"/>
</dbReference>
<accession>A0A9D4HP78</accession>
<evidence type="ECO:0000256" key="4">
    <source>
        <dbReference type="ARBA" id="ARBA00023180"/>
    </source>
</evidence>
<keyword evidence="9" id="KW-1185">Reference proteome</keyword>
<feature type="domain" description="Sushi" evidence="7">
    <location>
        <begin position="730"/>
        <end position="787"/>
    </location>
</feature>
<evidence type="ECO:0000256" key="3">
    <source>
        <dbReference type="ARBA" id="ARBA00023157"/>
    </source>
</evidence>
<evidence type="ECO:0000259" key="7">
    <source>
        <dbReference type="PROSITE" id="PS50923"/>
    </source>
</evidence>
<dbReference type="InterPro" id="IPR036445">
    <property type="entry name" value="GPCR_2_extracell_dom_sf"/>
</dbReference>
<dbReference type="Pfam" id="PF00084">
    <property type="entry name" value="Sushi"/>
    <property type="match status" value="14"/>
</dbReference>
<evidence type="ECO:0000256" key="1">
    <source>
        <dbReference type="ARBA" id="ARBA00022659"/>
    </source>
</evidence>
<dbReference type="GO" id="GO:0016020">
    <property type="term" value="C:membrane"/>
    <property type="evidence" value="ECO:0007669"/>
    <property type="project" value="InterPro"/>
</dbReference>
<dbReference type="SMART" id="SM00032">
    <property type="entry name" value="CCP"/>
    <property type="match status" value="14"/>
</dbReference>
<dbReference type="InterPro" id="IPR035976">
    <property type="entry name" value="Sushi/SCR/CCP_sf"/>
</dbReference>
<feature type="domain" description="Sushi" evidence="7">
    <location>
        <begin position="101"/>
        <end position="158"/>
    </location>
</feature>
<protein>
    <submittedName>
        <fullName evidence="8">Uncharacterized protein</fullName>
    </submittedName>
</protein>
<proteinExistence type="predicted"/>
<keyword evidence="4" id="KW-0325">Glycoprotein</keyword>
<name>A0A9D4HP78_DREPO</name>
<dbReference type="InterPro" id="IPR000436">
    <property type="entry name" value="Sushi_SCR_CCP_dom"/>
</dbReference>
<dbReference type="AlphaFoldDB" id="A0A9D4HP78"/>
<evidence type="ECO:0000256" key="5">
    <source>
        <dbReference type="PROSITE-ProRule" id="PRU00302"/>
    </source>
</evidence>
<feature type="domain" description="Sushi" evidence="7">
    <location>
        <begin position="43"/>
        <end position="100"/>
    </location>
</feature>
<sequence>MNGAYKLLNTTNTTYASLANVTCDVGYESNANATWATAKCFPNDCGSTPVILNGAYKLLNTTNSTFASLANVTCDDGYESNVSQIMCQANATWATAKCIPIDCGSTPVILNGAYNLLNTTNTTYASLANVTCDVGYESNVSQIMCQANATWATAKCIPNDCGSTPVILNGAYKLLNTTNTTLGVFSIVDCGSTPVILNGAYKLLNTTNTTYASLANVTCDDGYESNVSQIMCQANATWAKAKCIPNDCGSKPVILNGAYYLLNTTNTTYASLANVTCDVGYESNVSQIMCQANATWATAKCIPNDCGAVPAVLNGRYTLLNTTNTTYGSLANVTCGAGYESNVSQVMCQANATWGHANCIPKDCGFTPVILNGAYTLLNTTNTTYAALANVTCDVGYESNVSQIMCQANATWPTAKCIPNDCGSTPVILNGAYTLLNTTNTTYASLANVTCDVGYESNVSQIMCQANATWTTAKCIPNDCGSTPVILNGAYTLLNTTNTTYVALANVTCDVGYESNVSQIMCQANATWATVKCIPNDCGSTPVILNGAYKLLNTTNTTYASLANVTCDVGYESNVSQIMCQANATWEHANCIPKDCGSTPVILNGAYKLLNTTNTTYASLANVTCDVGYESNVSQIMCQANATWSTAKCIPNDCGAIPAVLNGIYTLLNTTNTTYVTQVIQNGAYTLLNTSNTKYGSLANLTCDAGYESNVSQIMCRENATWGHADCIQKDCGSTPVIQNGAYTLLNASNTKYGSLANVTCDAGYEWNVSQIMCQANATWGHAHCVPKDCGRLDNPQHGDIRNPMNTSTYGTIVTFTCTNGYTLTGSSVRRCDVTGQSVAWNGTITTCVIKECGPLSKPDNGDVVLNAGTKFEAVANYSCNEGFKLVGDTSRICQNTGTWSGVQPTCAKNGSQIVVCTANTDSRGMDWGEVLAGEMRTQSCEAGFTGNVTRKCLEDGKWQLPNYNCIRPAVNNVLIVVDSLQANSTTSDVVDALTQIANVTNQDQQTNASSLLTNAEIISISSSLETVANLVEEKGLVTPDVAKNFFKSASNLLDDKNKGSWQSMQESKSNGGERVLSSVDKLGEALRNKIQNGTDGFNTSTTIIETNVAIEVKKVKKQDVKFPTTSITIESSKDDWVKDSQSSIRLDAEALGNTDVVVTAIMYKDMSDILPTSSEDITVYNVYFIVI</sequence>
<feature type="domain" description="Sushi" evidence="7">
    <location>
        <begin position="420"/>
        <end position="477"/>
    </location>
</feature>
<dbReference type="Pfam" id="PF16489">
    <property type="entry name" value="GAIN"/>
    <property type="match status" value="1"/>
</dbReference>
<feature type="domain" description="Sushi" evidence="7">
    <location>
        <begin position="594"/>
        <end position="651"/>
    </location>
</feature>
<feature type="domain" description="Sushi" evidence="7">
    <location>
        <begin position="652"/>
        <end position="729"/>
    </location>
</feature>
<evidence type="ECO:0000259" key="6">
    <source>
        <dbReference type="PROSITE" id="PS50227"/>
    </source>
</evidence>
<organism evidence="8 9">
    <name type="scientific">Dreissena polymorpha</name>
    <name type="common">Zebra mussel</name>
    <name type="synonym">Mytilus polymorpha</name>
    <dbReference type="NCBI Taxonomy" id="45954"/>
    <lineage>
        <taxon>Eukaryota</taxon>
        <taxon>Metazoa</taxon>
        <taxon>Spiralia</taxon>
        <taxon>Lophotrochozoa</taxon>
        <taxon>Mollusca</taxon>
        <taxon>Bivalvia</taxon>
        <taxon>Autobranchia</taxon>
        <taxon>Heteroconchia</taxon>
        <taxon>Euheterodonta</taxon>
        <taxon>Imparidentia</taxon>
        <taxon>Neoheterodontei</taxon>
        <taxon>Myida</taxon>
        <taxon>Dreissenoidea</taxon>
        <taxon>Dreissenidae</taxon>
        <taxon>Dreissena</taxon>
    </lineage>
</organism>
<evidence type="ECO:0000313" key="9">
    <source>
        <dbReference type="Proteomes" id="UP000828390"/>
    </source>
</evidence>
<dbReference type="CDD" id="cd00033">
    <property type="entry name" value="CCP"/>
    <property type="match status" value="2"/>
</dbReference>
<keyword evidence="1 5" id="KW-0768">Sushi</keyword>
<dbReference type="PROSITE" id="PS50227">
    <property type="entry name" value="G_PROTEIN_RECEP_F2_3"/>
    <property type="match status" value="1"/>
</dbReference>
<dbReference type="SUPFAM" id="SSF57535">
    <property type="entry name" value="Complement control module/SCR domain"/>
    <property type="match status" value="14"/>
</dbReference>
<feature type="domain" description="Sushi" evidence="7">
    <location>
        <begin position="304"/>
        <end position="361"/>
    </location>
</feature>
<feature type="domain" description="Sushi" evidence="7">
    <location>
        <begin position="788"/>
        <end position="850"/>
    </location>
</feature>
<dbReference type="PROSITE" id="PS50923">
    <property type="entry name" value="SUSHI"/>
    <property type="match status" value="14"/>
</dbReference>
<reference evidence="8" key="2">
    <citation type="submission" date="2020-11" db="EMBL/GenBank/DDBJ databases">
        <authorList>
            <person name="McCartney M.A."/>
            <person name="Auch B."/>
            <person name="Kono T."/>
            <person name="Mallez S."/>
            <person name="Becker A."/>
            <person name="Gohl D.M."/>
            <person name="Silverstein K.A.T."/>
            <person name="Koren S."/>
            <person name="Bechman K.B."/>
            <person name="Herman A."/>
            <person name="Abrahante J.E."/>
            <person name="Garbe J."/>
        </authorList>
    </citation>
    <scope>NUCLEOTIDE SEQUENCE</scope>
    <source>
        <strain evidence="8">Duluth1</strain>
        <tissue evidence="8">Whole animal</tissue>
    </source>
</reference>
<comment type="caution">
    <text evidence="5">Lacks conserved residue(s) required for the propagation of feature annotation.</text>
</comment>